<dbReference type="SMART" id="SM00086">
    <property type="entry name" value="PAC"/>
    <property type="match status" value="3"/>
</dbReference>
<dbReference type="Gene3D" id="3.30.450.20">
    <property type="entry name" value="PAS domain"/>
    <property type="match status" value="4"/>
</dbReference>
<geneLocation type="plasmid" evidence="12">
    <name>pnve500</name>
</geneLocation>
<dbReference type="PROSITE" id="PS50113">
    <property type="entry name" value="PAC"/>
    <property type="match status" value="3"/>
</dbReference>
<gene>
    <name evidence="11" type="ORF">FEJ81_19140</name>
</gene>
<evidence type="ECO:0000259" key="9">
    <source>
        <dbReference type="PROSITE" id="PS50112"/>
    </source>
</evidence>
<evidence type="ECO:0000259" key="10">
    <source>
        <dbReference type="PROSITE" id="PS50113"/>
    </source>
</evidence>
<proteinExistence type="predicted"/>
<dbReference type="CDD" id="cd00082">
    <property type="entry name" value="HisKA"/>
    <property type="match status" value="1"/>
</dbReference>
<dbReference type="Gene3D" id="3.30.565.10">
    <property type="entry name" value="Histidine kinase-like ATPase, C-terminal domain"/>
    <property type="match status" value="1"/>
</dbReference>
<dbReference type="InterPro" id="IPR036097">
    <property type="entry name" value="HisK_dim/P_sf"/>
</dbReference>
<dbReference type="InterPro" id="IPR035965">
    <property type="entry name" value="PAS-like_dom_sf"/>
</dbReference>
<evidence type="ECO:0000256" key="2">
    <source>
        <dbReference type="ARBA" id="ARBA00012438"/>
    </source>
</evidence>
<dbReference type="OrthoDB" id="106630at2157"/>
<dbReference type="Proteomes" id="UP000302218">
    <property type="component" value="Plasmid pNVE500"/>
</dbReference>
<feature type="domain" description="PAC" evidence="10">
    <location>
        <begin position="159"/>
        <end position="211"/>
    </location>
</feature>
<dbReference type="GeneID" id="40267436"/>
<dbReference type="AlphaFoldDB" id="A0A4P8WLM0"/>
<evidence type="ECO:0000256" key="1">
    <source>
        <dbReference type="ARBA" id="ARBA00000085"/>
    </source>
</evidence>
<feature type="domain" description="PAC" evidence="10">
    <location>
        <begin position="536"/>
        <end position="589"/>
    </location>
</feature>
<evidence type="ECO:0000313" key="11">
    <source>
        <dbReference type="EMBL" id="QCS44459.1"/>
    </source>
</evidence>
<keyword evidence="5" id="KW-0418">Kinase</keyword>
<dbReference type="InterPro" id="IPR052162">
    <property type="entry name" value="Sensor_kinase/Photoreceptor"/>
</dbReference>
<dbReference type="SUPFAM" id="SSF55874">
    <property type="entry name" value="ATPase domain of HSP90 chaperone/DNA topoisomerase II/histidine kinase"/>
    <property type="match status" value="1"/>
</dbReference>
<dbReference type="PANTHER" id="PTHR43304:SF1">
    <property type="entry name" value="PAC DOMAIN-CONTAINING PROTEIN"/>
    <property type="match status" value="1"/>
</dbReference>
<organism evidence="11 12">
    <name type="scientific">Natrinema versiforme</name>
    <dbReference type="NCBI Taxonomy" id="88724"/>
    <lineage>
        <taxon>Archaea</taxon>
        <taxon>Methanobacteriati</taxon>
        <taxon>Methanobacteriota</taxon>
        <taxon>Stenosarchaea group</taxon>
        <taxon>Halobacteria</taxon>
        <taxon>Halobacteriales</taxon>
        <taxon>Natrialbaceae</taxon>
        <taxon>Natrinema</taxon>
    </lineage>
</organism>
<evidence type="ECO:0000256" key="5">
    <source>
        <dbReference type="ARBA" id="ARBA00022777"/>
    </source>
</evidence>
<keyword evidence="3" id="KW-0597">Phosphoprotein</keyword>
<dbReference type="SUPFAM" id="SSF55785">
    <property type="entry name" value="PYP-like sensor domain (PAS domain)"/>
    <property type="match status" value="4"/>
</dbReference>
<dbReference type="PROSITE" id="PS50109">
    <property type="entry name" value="HIS_KIN"/>
    <property type="match status" value="1"/>
</dbReference>
<dbReference type="Pfam" id="PF08447">
    <property type="entry name" value="PAS_3"/>
    <property type="match status" value="2"/>
</dbReference>
<keyword evidence="11" id="KW-0614">Plasmid</keyword>
<feature type="region of interest" description="Disordered" evidence="7">
    <location>
        <begin position="795"/>
        <end position="815"/>
    </location>
</feature>
<feature type="coiled-coil region" evidence="6">
    <location>
        <begin position="195"/>
        <end position="233"/>
    </location>
</feature>
<dbReference type="InterPro" id="IPR013655">
    <property type="entry name" value="PAS_fold_3"/>
</dbReference>
<dbReference type="EC" id="2.7.13.3" evidence="2"/>
<evidence type="ECO:0000256" key="4">
    <source>
        <dbReference type="ARBA" id="ARBA00022679"/>
    </source>
</evidence>
<dbReference type="Pfam" id="PF13426">
    <property type="entry name" value="PAS_9"/>
    <property type="match status" value="1"/>
</dbReference>
<dbReference type="InterPro" id="IPR000700">
    <property type="entry name" value="PAS-assoc_C"/>
</dbReference>
<dbReference type="GO" id="GO:0000155">
    <property type="term" value="F:phosphorelay sensor kinase activity"/>
    <property type="evidence" value="ECO:0007669"/>
    <property type="project" value="InterPro"/>
</dbReference>
<feature type="domain" description="PAS" evidence="9">
    <location>
        <begin position="84"/>
        <end position="139"/>
    </location>
</feature>
<comment type="catalytic activity">
    <reaction evidence="1">
        <text>ATP + protein L-histidine = ADP + protein N-phospho-L-histidine.</text>
        <dbReference type="EC" id="2.7.13.3"/>
    </reaction>
</comment>
<evidence type="ECO:0000256" key="7">
    <source>
        <dbReference type="SAM" id="MobiDB-lite"/>
    </source>
</evidence>
<feature type="domain" description="PAS" evidence="9">
    <location>
        <begin position="498"/>
        <end position="536"/>
    </location>
</feature>
<feature type="domain" description="Histidine kinase" evidence="8">
    <location>
        <begin position="600"/>
        <end position="813"/>
    </location>
</feature>
<evidence type="ECO:0000256" key="6">
    <source>
        <dbReference type="SAM" id="Coils"/>
    </source>
</evidence>
<dbReference type="PROSITE" id="PS50112">
    <property type="entry name" value="PAS"/>
    <property type="match status" value="3"/>
</dbReference>
<evidence type="ECO:0000256" key="3">
    <source>
        <dbReference type="ARBA" id="ARBA00022553"/>
    </source>
</evidence>
<sequence length="815" mass="93303">MGSPGPASDITIDEIRGFFSRTGQPSTPFFTEEVADALECPRQTARRHLEELAERDEIRTKGGTDSTRVWWNPEQRRSGGQQADEEQFRAFVSAVEDYAIFMLDPEGTVASWNEGAERIKGYSEDEIIGKHFSTFYTDDDVADGAPERNLEVAAAEGRVEDEGWRVRKDGSNFWANVTITAIRDDDGTLQGFTKVTRDMTERREYEQQLKEQAERLERQRDDLEAELDDIFERIDDAFYALDEDLKFEYVNERTEEYLGRSAGELLGRKPWEALDVDRSDSIFERFETALATQEPTSFERYSEPLEMWAMVRVYPSESGFSVYFRDVTDRKERERELKRTHELLEHAERIADVGGWAIDTATRELEVFWTDHLFEMLDVPRDKEPSLEEALEIYHEDDRLILENAIEEALNSGEPFDVEIKFSTSSGEMHWLRIKGAPDVVDGEVVSLRGAVQDVTERKERERKLQRVRERMEFALNATDAVVWDWNADADEASFYPSAESLYGTTVETWEEFLDVIHPEDRQQVQQAIENALEMDESKSEEVRIVRDGEVRWIEAPGHPVEDDDGTTRMVGVARDITERKTFEQKLKESNERLQQFAYAASHDLQEPLRMVSSYLQLIEDRYGDVLDSDGEEFIEFAVDGADRMRDMIDGLLDYSRVETEGDPLEPVDLNAVVEGVLADLQFEIEDHDAEITVEKLPSVRGDASQLRQVLQNLLENAIEYSGDEPPRVHVSATQTGDEWVLSVSDEGIGIDPDDQDRIFEIFQRLHTQDERDGTGIGLALCKRIVERHDGDIRVDSEPGEGATFSVSLPAPEDT</sequence>
<dbReference type="Gene3D" id="1.10.287.130">
    <property type="match status" value="1"/>
</dbReference>
<dbReference type="InterPro" id="IPR000014">
    <property type="entry name" value="PAS"/>
</dbReference>
<dbReference type="Pfam" id="PF08448">
    <property type="entry name" value="PAS_4"/>
    <property type="match status" value="1"/>
</dbReference>
<dbReference type="SMART" id="SM00387">
    <property type="entry name" value="HATPase_c"/>
    <property type="match status" value="1"/>
</dbReference>
<dbReference type="RefSeq" id="WP_138246896.1">
    <property type="nucleotide sequence ID" value="NZ_CP040331.1"/>
</dbReference>
<dbReference type="Pfam" id="PF00512">
    <property type="entry name" value="HisKA"/>
    <property type="match status" value="1"/>
</dbReference>
<dbReference type="FunFam" id="3.30.565.10:FF:000006">
    <property type="entry name" value="Sensor histidine kinase WalK"/>
    <property type="match status" value="1"/>
</dbReference>
<name>A0A4P8WLM0_9EURY</name>
<dbReference type="InterPro" id="IPR036890">
    <property type="entry name" value="HATPase_C_sf"/>
</dbReference>
<dbReference type="PRINTS" id="PR00344">
    <property type="entry name" value="BCTRLSENSOR"/>
</dbReference>
<dbReference type="EMBL" id="CP040331">
    <property type="protein sequence ID" value="QCS44459.1"/>
    <property type="molecule type" value="Genomic_DNA"/>
</dbReference>
<dbReference type="SMART" id="SM00091">
    <property type="entry name" value="PAS"/>
    <property type="match status" value="4"/>
</dbReference>
<dbReference type="PANTHER" id="PTHR43304">
    <property type="entry name" value="PHYTOCHROME-LIKE PROTEIN CPH1"/>
    <property type="match status" value="1"/>
</dbReference>
<dbReference type="Gene3D" id="2.10.70.100">
    <property type="match status" value="2"/>
</dbReference>
<dbReference type="NCBIfam" id="TIGR00229">
    <property type="entry name" value="sensory_box"/>
    <property type="match status" value="4"/>
</dbReference>
<dbReference type="InterPro" id="IPR004358">
    <property type="entry name" value="Sig_transdc_His_kin-like_C"/>
</dbReference>
<dbReference type="SMART" id="SM00388">
    <property type="entry name" value="HisKA"/>
    <property type="match status" value="1"/>
</dbReference>
<feature type="domain" description="PAC" evidence="10">
    <location>
        <begin position="416"/>
        <end position="467"/>
    </location>
</feature>
<dbReference type="InterPro" id="IPR005467">
    <property type="entry name" value="His_kinase_dom"/>
</dbReference>
<keyword evidence="4" id="KW-0808">Transferase</keyword>
<evidence type="ECO:0000313" key="12">
    <source>
        <dbReference type="Proteomes" id="UP000302218"/>
    </source>
</evidence>
<reference evidence="12" key="1">
    <citation type="submission" date="2019-05" db="EMBL/GenBank/DDBJ databases">
        <title>Genome sequence and methylation pattern of the halophilic Archaeon Natrinema versiforme BOL5-4.</title>
        <authorList>
            <person name="DasSarma P."/>
            <person name="Anton B.P."/>
            <person name="DasSarma S.L."/>
            <person name="Martinez F.L."/>
            <person name="Guzman D."/>
            <person name="Roberts R.J."/>
            <person name="DasSarma S."/>
        </authorList>
    </citation>
    <scope>NUCLEOTIDE SEQUENCE [LARGE SCALE GENOMIC DNA]</scope>
    <source>
        <strain evidence="12">BOL5-4</strain>
        <plasmid evidence="12">pnve500</plasmid>
    </source>
</reference>
<dbReference type="InterPro" id="IPR003594">
    <property type="entry name" value="HATPase_dom"/>
</dbReference>
<dbReference type="CDD" id="cd00130">
    <property type="entry name" value="PAS"/>
    <property type="match status" value="4"/>
</dbReference>
<protein>
    <recommendedName>
        <fullName evidence="2">histidine kinase</fullName>
        <ecNumber evidence="2">2.7.13.3</ecNumber>
    </recommendedName>
</protein>
<dbReference type="InterPro" id="IPR001610">
    <property type="entry name" value="PAC"/>
</dbReference>
<feature type="domain" description="PAS" evidence="9">
    <location>
        <begin position="223"/>
        <end position="293"/>
    </location>
</feature>
<dbReference type="KEGG" id="nvr:FEJ81_19140"/>
<keyword evidence="6" id="KW-0175">Coiled coil</keyword>
<dbReference type="SUPFAM" id="SSF47384">
    <property type="entry name" value="Homodimeric domain of signal transducing histidine kinase"/>
    <property type="match status" value="1"/>
</dbReference>
<dbReference type="InterPro" id="IPR013656">
    <property type="entry name" value="PAS_4"/>
</dbReference>
<dbReference type="Pfam" id="PF02518">
    <property type="entry name" value="HATPase_c"/>
    <property type="match status" value="1"/>
</dbReference>
<evidence type="ECO:0000259" key="8">
    <source>
        <dbReference type="PROSITE" id="PS50109"/>
    </source>
</evidence>
<accession>A0A4P8WLM0</accession>
<dbReference type="InterPro" id="IPR003661">
    <property type="entry name" value="HisK_dim/P_dom"/>
</dbReference>